<dbReference type="GO" id="GO:0008236">
    <property type="term" value="F:serine-type peptidase activity"/>
    <property type="evidence" value="ECO:0007669"/>
    <property type="project" value="InterPro"/>
</dbReference>
<dbReference type="PANTHER" id="PTHR32060:SF30">
    <property type="entry name" value="CARBOXY-TERMINAL PROCESSING PROTEASE CTPA"/>
    <property type="match status" value="1"/>
</dbReference>
<reference evidence="3 4" key="1">
    <citation type="submission" date="2016-10" db="EMBL/GenBank/DDBJ databases">
        <authorList>
            <person name="de Groot N.N."/>
        </authorList>
    </citation>
    <scope>NUCLEOTIDE SEQUENCE [LARGE SCALE GENOMIC DNA]</scope>
    <source>
        <strain evidence="3 4">CGMCC 1.12333</strain>
    </source>
</reference>
<evidence type="ECO:0000313" key="3">
    <source>
        <dbReference type="EMBL" id="SFU55747.1"/>
    </source>
</evidence>
<evidence type="ECO:0000313" key="4">
    <source>
        <dbReference type="Proteomes" id="UP000199138"/>
    </source>
</evidence>
<dbReference type="GO" id="GO:0030288">
    <property type="term" value="C:outer membrane-bounded periplasmic space"/>
    <property type="evidence" value="ECO:0007669"/>
    <property type="project" value="TreeGrafter"/>
</dbReference>
<dbReference type="Gene3D" id="3.90.226.10">
    <property type="entry name" value="2-enoyl-CoA Hydratase, Chain A, domain 1"/>
    <property type="match status" value="1"/>
</dbReference>
<dbReference type="InterPro" id="IPR005151">
    <property type="entry name" value="Tail-specific_protease"/>
</dbReference>
<feature type="domain" description="Peptidase S41 N-terminal" evidence="2">
    <location>
        <begin position="32"/>
        <end position="101"/>
    </location>
</feature>
<dbReference type="Pfam" id="PF03572">
    <property type="entry name" value="Peptidase_S41"/>
    <property type="match status" value="1"/>
</dbReference>
<dbReference type="Proteomes" id="UP000199138">
    <property type="component" value="Unassembled WGS sequence"/>
</dbReference>
<dbReference type="InterPro" id="IPR029045">
    <property type="entry name" value="ClpP/crotonase-like_dom_sf"/>
</dbReference>
<name>A0A1I7H4W2_9FLAO</name>
<proteinExistence type="predicted"/>
<dbReference type="InterPro" id="IPR041613">
    <property type="entry name" value="Pept_S41_N"/>
</dbReference>
<keyword evidence="4" id="KW-1185">Reference proteome</keyword>
<dbReference type="Gene3D" id="3.30.750.170">
    <property type="match status" value="1"/>
</dbReference>
<protein>
    <submittedName>
        <fullName evidence="3">Peptidase family S41</fullName>
    </submittedName>
</protein>
<dbReference type="AlphaFoldDB" id="A0A1I7H4W2"/>
<gene>
    <name evidence="3" type="ORF">SAMN05216480_10763</name>
</gene>
<dbReference type="OrthoDB" id="7168509at2"/>
<evidence type="ECO:0000259" key="2">
    <source>
        <dbReference type="Pfam" id="PF18294"/>
    </source>
</evidence>
<dbReference type="GO" id="GO:0004175">
    <property type="term" value="F:endopeptidase activity"/>
    <property type="evidence" value="ECO:0007669"/>
    <property type="project" value="TreeGrafter"/>
</dbReference>
<dbReference type="RefSeq" id="WP_093025129.1">
    <property type="nucleotide sequence ID" value="NZ_FPBK01000007.1"/>
</dbReference>
<dbReference type="SUPFAM" id="SSF52096">
    <property type="entry name" value="ClpP/crotonase"/>
    <property type="match status" value="1"/>
</dbReference>
<accession>A0A1I7H4W2</accession>
<dbReference type="CDD" id="cd07561">
    <property type="entry name" value="Peptidase_S41_CPP_like"/>
    <property type="match status" value="1"/>
</dbReference>
<dbReference type="PROSITE" id="PS51257">
    <property type="entry name" value="PROKAR_LIPOPROTEIN"/>
    <property type="match status" value="1"/>
</dbReference>
<dbReference type="SUPFAM" id="SSF50156">
    <property type="entry name" value="PDZ domain-like"/>
    <property type="match status" value="1"/>
</dbReference>
<dbReference type="InterPro" id="IPR036034">
    <property type="entry name" value="PDZ_sf"/>
</dbReference>
<feature type="domain" description="Tail specific protease" evidence="1">
    <location>
        <begin position="238"/>
        <end position="379"/>
    </location>
</feature>
<dbReference type="GO" id="GO:0006508">
    <property type="term" value="P:proteolysis"/>
    <property type="evidence" value="ECO:0007669"/>
    <property type="project" value="InterPro"/>
</dbReference>
<dbReference type="PANTHER" id="PTHR32060">
    <property type="entry name" value="TAIL-SPECIFIC PROTEASE"/>
    <property type="match status" value="1"/>
</dbReference>
<organism evidence="3 4">
    <name type="scientific">Pustulibacterium marinum</name>
    <dbReference type="NCBI Taxonomy" id="1224947"/>
    <lineage>
        <taxon>Bacteria</taxon>
        <taxon>Pseudomonadati</taxon>
        <taxon>Bacteroidota</taxon>
        <taxon>Flavobacteriia</taxon>
        <taxon>Flavobacteriales</taxon>
        <taxon>Flavobacteriaceae</taxon>
        <taxon>Pustulibacterium</taxon>
    </lineage>
</organism>
<dbReference type="Gene3D" id="2.30.42.10">
    <property type="match status" value="1"/>
</dbReference>
<sequence length="511" mass="56654">MKKIICFLAIAALVLSCDDRDDNISTYTSSAEVEDFIWKGMNFWYFWQADVADLADDRFSSNTEYNNFITSFDSPSSLFYNICNQHSVIYGSSSAIDRFSYITSDYTELVNSLGGTYTTNGVEYGLAQFSDNEEVFGFVKYIMPGSDADGKNIQRGDIFTGVNGTQITLDNYADLLSSDATSYTLNMAEIVDEASVTDYNPPRAAIEENGVSVLLNEEAYTENPVYLTTTFEIGGHTIGYLIYNAFTANFDTELNQAFGELQAAGVTDLVIDLRYNSGGSVNTSKLMSSMITGQFTGELYLKQRWNDKIQDQLSDEQISRYFTDTNSDGNSLNTLGLSSVYFLTTGSTASASELVINALDPYIQVYQIGDYTRGKNEFSITLVDDPNNSYVYSSSREDQINPNNSYAMQPLVGRNENADGFYEYADTGLEPDTYQLEDLTNMGTLGDSSEPLLAEAIAQITGDAARRSTTELIIIPVKEFSNSKSKIRAFNTAYIELENPSTYIPAIDFDN</sequence>
<evidence type="ECO:0000259" key="1">
    <source>
        <dbReference type="Pfam" id="PF03572"/>
    </source>
</evidence>
<dbReference type="EMBL" id="FPBK01000007">
    <property type="protein sequence ID" value="SFU55747.1"/>
    <property type="molecule type" value="Genomic_DNA"/>
</dbReference>
<dbReference type="GO" id="GO:0007165">
    <property type="term" value="P:signal transduction"/>
    <property type="evidence" value="ECO:0007669"/>
    <property type="project" value="TreeGrafter"/>
</dbReference>
<dbReference type="Pfam" id="PF18294">
    <property type="entry name" value="Pept_S41_N"/>
    <property type="match status" value="1"/>
</dbReference>
<dbReference type="STRING" id="1224947.SAMN05216480_10763"/>